<dbReference type="Gene3D" id="3.40.120.10">
    <property type="entry name" value="Alpha-D-Glucose-1,6-Bisphosphate, subunit A, domain 3"/>
    <property type="match status" value="1"/>
</dbReference>
<evidence type="ECO:0000256" key="3">
    <source>
        <dbReference type="ARBA" id="ARBA00023235"/>
    </source>
</evidence>
<dbReference type="SUPFAM" id="SSF55957">
    <property type="entry name" value="Phosphoglucomutase, C-terminal domain"/>
    <property type="match status" value="1"/>
</dbReference>
<dbReference type="GO" id="GO:0005634">
    <property type="term" value="C:nucleus"/>
    <property type="evidence" value="ECO:0007669"/>
    <property type="project" value="TreeGrafter"/>
</dbReference>
<dbReference type="PANTHER" id="PTHR45745:SF1">
    <property type="entry name" value="PHOSPHOGLUCOMUTASE 2B-RELATED"/>
    <property type="match status" value="1"/>
</dbReference>
<dbReference type="InterPro" id="IPR005846">
    <property type="entry name" value="A-D-PHexomutase_a/b/a-III"/>
</dbReference>
<keyword evidence="1" id="KW-0479">Metal-binding</keyword>
<keyword evidence="2" id="KW-0460">Magnesium</keyword>
<organism evidence="5">
    <name type="scientific">Proboscia inermis</name>
    <dbReference type="NCBI Taxonomy" id="420281"/>
    <lineage>
        <taxon>Eukaryota</taxon>
        <taxon>Sar</taxon>
        <taxon>Stramenopiles</taxon>
        <taxon>Ochrophyta</taxon>
        <taxon>Bacillariophyta</taxon>
        <taxon>Coscinodiscophyceae</taxon>
        <taxon>Rhizosoleniophycidae</taxon>
        <taxon>Rhizosoleniales</taxon>
        <taxon>Rhizosoleniaceae</taxon>
        <taxon>Proboscia</taxon>
    </lineage>
</organism>
<reference evidence="5" key="1">
    <citation type="submission" date="2021-01" db="EMBL/GenBank/DDBJ databases">
        <authorList>
            <person name="Corre E."/>
            <person name="Pelletier E."/>
            <person name="Niang G."/>
            <person name="Scheremetjew M."/>
            <person name="Finn R."/>
            <person name="Kale V."/>
            <person name="Holt S."/>
            <person name="Cochrane G."/>
            <person name="Meng A."/>
            <person name="Brown T."/>
            <person name="Cohen L."/>
        </authorList>
    </citation>
    <scope>NUCLEOTIDE SEQUENCE</scope>
    <source>
        <strain evidence="5">CCAP1064/1</strain>
    </source>
</reference>
<name>A0A7S0CJQ2_9STRA</name>
<gene>
    <name evidence="5" type="ORF">PINE0816_LOCUS21577</name>
</gene>
<dbReference type="GO" id="GO:0005975">
    <property type="term" value="P:carbohydrate metabolic process"/>
    <property type="evidence" value="ECO:0007669"/>
    <property type="project" value="InterPro"/>
</dbReference>
<evidence type="ECO:0000259" key="4">
    <source>
        <dbReference type="Pfam" id="PF02880"/>
    </source>
</evidence>
<dbReference type="GO" id="GO:0006166">
    <property type="term" value="P:purine ribonucleoside salvage"/>
    <property type="evidence" value="ECO:0007669"/>
    <property type="project" value="TreeGrafter"/>
</dbReference>
<evidence type="ECO:0000256" key="1">
    <source>
        <dbReference type="ARBA" id="ARBA00022723"/>
    </source>
</evidence>
<dbReference type="InterPro" id="IPR036900">
    <property type="entry name" value="A-D-PHexomutase_C_sf"/>
</dbReference>
<evidence type="ECO:0000256" key="2">
    <source>
        <dbReference type="ARBA" id="ARBA00022842"/>
    </source>
</evidence>
<dbReference type="Pfam" id="PF02880">
    <property type="entry name" value="PGM_PMM_III"/>
    <property type="match status" value="1"/>
</dbReference>
<dbReference type="GO" id="GO:0008973">
    <property type="term" value="F:phosphopentomutase activity"/>
    <property type="evidence" value="ECO:0007669"/>
    <property type="project" value="TreeGrafter"/>
</dbReference>
<protein>
    <recommendedName>
        <fullName evidence="4">Alpha-D-phosphohexomutase alpha/beta/alpha domain-containing protein</fullName>
    </recommendedName>
</protein>
<evidence type="ECO:0000313" key="5">
    <source>
        <dbReference type="EMBL" id="CAD8425417.1"/>
    </source>
</evidence>
<dbReference type="GO" id="GO:0046872">
    <property type="term" value="F:metal ion binding"/>
    <property type="evidence" value="ECO:0007669"/>
    <property type="project" value="UniProtKB-KW"/>
</dbReference>
<dbReference type="EMBL" id="HBEL01046380">
    <property type="protein sequence ID" value="CAD8425417.1"/>
    <property type="molecule type" value="Transcribed_RNA"/>
</dbReference>
<feature type="domain" description="Alpha-D-phosphohexomutase alpha/beta/alpha" evidence="4">
    <location>
        <begin position="4"/>
        <end position="82"/>
    </location>
</feature>
<keyword evidence="3" id="KW-0413">Isomerase</keyword>
<sequence length="240" mass="26730">MCASTVSSKMLGAIARAEGFRFDDTLTGFKYISSHSEYLRSEAGGNHLVLFGYEEAIGYCCGDIVNDKDGISALGVFAELCVWVYSQKRMNMVQYLQSLCDIYGEFVTNNGYYYCHDPTVVFQIMAKLRNGGKYLSKVGLYTIQSIRDLGAYPYDSTTLDHKPTLPTSKTSPMITLTFTNGCITQIRASGTEPKLKYYIELPGKPGVSKKMVQEELDIMSDVLLEELLEPTKHGLVKVKP</sequence>
<dbReference type="PANTHER" id="PTHR45745">
    <property type="entry name" value="PHOSPHOMANNOMUTASE 45A"/>
    <property type="match status" value="1"/>
</dbReference>
<dbReference type="SUPFAM" id="SSF53738">
    <property type="entry name" value="Phosphoglucomutase, first 3 domains"/>
    <property type="match status" value="1"/>
</dbReference>
<dbReference type="InterPro" id="IPR016055">
    <property type="entry name" value="A-D-PHexomutase_a/b/a-I/II/III"/>
</dbReference>
<accession>A0A7S0CJQ2</accession>
<dbReference type="AlphaFoldDB" id="A0A7S0CJQ2"/>
<proteinExistence type="predicted"/>